<dbReference type="HOGENOM" id="CLU_004665_5_1_11"/>
<dbReference type="SMART" id="SM00028">
    <property type="entry name" value="TPR"/>
    <property type="match status" value="3"/>
</dbReference>
<name>F5XH92_MICPN</name>
<dbReference type="Pfam" id="PF01381">
    <property type="entry name" value="HTH_3"/>
    <property type="match status" value="1"/>
</dbReference>
<dbReference type="InterPro" id="IPR058852">
    <property type="entry name" value="HTH_77"/>
</dbReference>
<dbReference type="EMBL" id="AP012204">
    <property type="protein sequence ID" value="BAK38100.1"/>
    <property type="molecule type" value="Genomic_DNA"/>
</dbReference>
<dbReference type="Gene3D" id="1.25.40.10">
    <property type="entry name" value="Tetratricopeptide repeat domain"/>
    <property type="match status" value="2"/>
</dbReference>
<dbReference type="eggNOG" id="COG3903">
    <property type="taxonomic scope" value="Bacteria"/>
</dbReference>
<dbReference type="PANTHER" id="PTHR47691">
    <property type="entry name" value="REGULATOR-RELATED"/>
    <property type="match status" value="1"/>
</dbReference>
<dbReference type="InterPro" id="IPR002182">
    <property type="entry name" value="NB-ARC"/>
</dbReference>
<accession>F5XH92</accession>
<dbReference type="InterPro" id="IPR001387">
    <property type="entry name" value="Cro/C1-type_HTH"/>
</dbReference>
<gene>
    <name evidence="2" type="ordered locus">MLP_50860</name>
</gene>
<dbReference type="AlphaFoldDB" id="F5XH92"/>
<dbReference type="CDD" id="cd00093">
    <property type="entry name" value="HTH_XRE"/>
    <property type="match status" value="1"/>
</dbReference>
<keyword evidence="3" id="KW-1185">Reference proteome</keyword>
<dbReference type="Pfam" id="PF00931">
    <property type="entry name" value="NB-ARC"/>
    <property type="match status" value="1"/>
</dbReference>
<reference evidence="2 3" key="1">
    <citation type="submission" date="2011-05" db="EMBL/GenBank/DDBJ databases">
        <title>Whole genome sequence of Microlunatus phosphovorus NM-1.</title>
        <authorList>
            <person name="Hosoyama A."/>
            <person name="Sasaki K."/>
            <person name="Harada T."/>
            <person name="Igarashi R."/>
            <person name="Kawakoshi A."/>
            <person name="Sasagawa M."/>
            <person name="Fukada J."/>
            <person name="Nakamura S."/>
            <person name="Katano Y."/>
            <person name="Hanada S."/>
            <person name="Kamagata Y."/>
            <person name="Nakamura N."/>
            <person name="Yamazaki S."/>
            <person name="Fujita N."/>
        </authorList>
    </citation>
    <scope>NUCLEOTIDE SEQUENCE [LARGE SCALE GENOMIC DNA]</scope>
    <source>
        <strain evidence="3">ATCC 700054 / DSM 10555 / JCM 9379 / NBRC 101784 / NCIMB 13414 / VKM Ac-1990 / NM-1</strain>
    </source>
</reference>
<dbReference type="InterPro" id="IPR010982">
    <property type="entry name" value="Lambda_DNA-bd_dom_sf"/>
</dbReference>
<dbReference type="PROSITE" id="PS50943">
    <property type="entry name" value="HTH_CROC1"/>
    <property type="match status" value="1"/>
</dbReference>
<dbReference type="OrthoDB" id="3755432at2"/>
<dbReference type="Proteomes" id="UP000007947">
    <property type="component" value="Chromosome"/>
</dbReference>
<evidence type="ECO:0000313" key="3">
    <source>
        <dbReference type="Proteomes" id="UP000007947"/>
    </source>
</evidence>
<dbReference type="SUPFAM" id="SSF47413">
    <property type="entry name" value="lambda repressor-like DNA-binding domains"/>
    <property type="match status" value="1"/>
</dbReference>
<dbReference type="KEGG" id="mph:MLP_50860"/>
<dbReference type="Gene3D" id="1.10.260.40">
    <property type="entry name" value="lambda repressor-like DNA-binding domains"/>
    <property type="match status" value="1"/>
</dbReference>
<dbReference type="SMART" id="SM00530">
    <property type="entry name" value="HTH_XRE"/>
    <property type="match status" value="1"/>
</dbReference>
<dbReference type="Pfam" id="PF13424">
    <property type="entry name" value="TPR_12"/>
    <property type="match status" value="1"/>
</dbReference>
<evidence type="ECO:0000313" key="2">
    <source>
        <dbReference type="EMBL" id="BAK38100.1"/>
    </source>
</evidence>
<organism evidence="2 3">
    <name type="scientific">Microlunatus phosphovorus (strain ATCC 700054 / DSM 10555 / JCM 9379 / NBRC 101784 / NCIMB 13414 / VKM Ac-1990 / NM-1)</name>
    <dbReference type="NCBI Taxonomy" id="1032480"/>
    <lineage>
        <taxon>Bacteria</taxon>
        <taxon>Bacillati</taxon>
        <taxon>Actinomycetota</taxon>
        <taxon>Actinomycetes</taxon>
        <taxon>Propionibacteriales</taxon>
        <taxon>Propionibacteriaceae</taxon>
        <taxon>Microlunatus</taxon>
    </lineage>
</organism>
<dbReference type="PANTHER" id="PTHR47691:SF3">
    <property type="entry name" value="HTH-TYPE TRANSCRIPTIONAL REGULATOR RV0890C-RELATED"/>
    <property type="match status" value="1"/>
</dbReference>
<sequence length="801" mass="86814">MVRVSTFGSELRWYRQRAGMSQEGLAARAGLSPEAVSLLERGRRSPRITTLSLLADALRLRPDERERFFGALLAAPPAPPPPRPLPKPLPPTFADPLLGRSEDLAAIRTLLVDHRLVTLTGPGGIGKTRLAAALAHEAATQTDSYPDGATWLPIGGVARAEDLVPAFAAVLGISGDPDISIGGIVEGLMTRRQLLVTDGAQVQLDPVRELIRAIVAACPGITFLVTTRHQLQLPGEVTMVIRPLGTPDVGDGSTQIAEAPAVQLFWDRSGLATRSRPTARQYAASARICRRLDGLPLAIELAAARAQVLSVGSLADALDDTVGSLLEPESTSEDSLIERVVGWSYRLLSPAEQRILARLSVFIWFSHESAAAVCDDLYSTHEVLDALSSLAAKSLVSRMYEATDPARFVLLRLVREFARQQLEASGDAAMTYRRQATYVTKVTAEAAEHLTSAEQEHWLRVLDAEAGNIRLAMDYLTANDPEGALRLARHLWRWCYLRGRYTEGRSWMRGALDAAAAAPAELRAPVLAGAGMLSFLQCDYEVARETLSQALALYEELGDDTGMASCLTRLGSIARELGDYTTAERRHRRSLAIAQQLDDEQMVATELNYLSFVAWLRGDLDAADSLGDAAMHRLRRGGDREQIAWALINSGVTARYRGDLVGAEILLHQAFEVSEQVGYAEGIAWTRNQLGVVARLTGQIQNARELQEASLAGHSQLGDRWRMASVHDELAAIAVETGDFRQAAAQLGAADRLRADIKTPVPAIEQGDRAATVAATKEALGSAYRAATLAGLLDDSRHERP</sequence>
<dbReference type="Gene3D" id="3.40.50.300">
    <property type="entry name" value="P-loop containing nucleotide triphosphate hydrolases"/>
    <property type="match status" value="1"/>
</dbReference>
<dbReference type="eggNOG" id="COG1476">
    <property type="taxonomic scope" value="Bacteria"/>
</dbReference>
<dbReference type="STRING" id="1032480.MLP_50860"/>
<dbReference type="InterPro" id="IPR011990">
    <property type="entry name" value="TPR-like_helical_dom_sf"/>
</dbReference>
<dbReference type="InterPro" id="IPR027417">
    <property type="entry name" value="P-loop_NTPase"/>
</dbReference>
<dbReference type="GO" id="GO:0003677">
    <property type="term" value="F:DNA binding"/>
    <property type="evidence" value="ECO:0007669"/>
    <property type="project" value="InterPro"/>
</dbReference>
<dbReference type="SUPFAM" id="SSF48452">
    <property type="entry name" value="TPR-like"/>
    <property type="match status" value="2"/>
</dbReference>
<protein>
    <submittedName>
        <fullName evidence="2">Putative Xre family DNA binding protein</fullName>
    </submittedName>
</protein>
<dbReference type="InterPro" id="IPR019734">
    <property type="entry name" value="TPR_rpt"/>
</dbReference>
<dbReference type="SUPFAM" id="SSF52540">
    <property type="entry name" value="P-loop containing nucleoside triphosphate hydrolases"/>
    <property type="match status" value="1"/>
</dbReference>
<proteinExistence type="predicted"/>
<evidence type="ECO:0000259" key="1">
    <source>
        <dbReference type="PROSITE" id="PS50943"/>
    </source>
</evidence>
<feature type="domain" description="HTH cro/C1-type" evidence="1">
    <location>
        <begin position="11"/>
        <end position="65"/>
    </location>
</feature>
<dbReference type="Pfam" id="PF25872">
    <property type="entry name" value="HTH_77"/>
    <property type="match status" value="1"/>
</dbReference>